<evidence type="ECO:0000256" key="7">
    <source>
        <dbReference type="ARBA" id="ARBA00022801"/>
    </source>
</evidence>
<evidence type="ECO:0000256" key="12">
    <source>
        <dbReference type="PROSITE-ProRule" id="PRU00506"/>
    </source>
</evidence>
<keyword evidence="8" id="KW-0229">DNA integration</keyword>
<proteinExistence type="inferred from homology"/>
<protein>
    <submittedName>
        <fullName evidence="20">Uncharacterized protein</fullName>
    </submittedName>
</protein>
<keyword evidence="3" id="KW-0548">Nucleotidyltransferase</keyword>
<dbReference type="InterPro" id="IPR002156">
    <property type="entry name" value="RNaseH_domain"/>
</dbReference>
<dbReference type="GO" id="GO:0004523">
    <property type="term" value="F:RNA-DNA hybrid ribonuclease activity"/>
    <property type="evidence" value="ECO:0007669"/>
    <property type="project" value="InterPro"/>
</dbReference>
<evidence type="ECO:0000259" key="16">
    <source>
        <dbReference type="PROSITE" id="PS50878"/>
    </source>
</evidence>
<feature type="domain" description="Integrase-type" evidence="15">
    <location>
        <begin position="612"/>
        <end position="653"/>
    </location>
</feature>
<dbReference type="PROSITE" id="PS50878">
    <property type="entry name" value="RT_POL"/>
    <property type="match status" value="1"/>
</dbReference>
<dbReference type="SUPFAM" id="SSF46919">
    <property type="entry name" value="N-terminal Zn binding domain of HIV integrase"/>
    <property type="match status" value="1"/>
</dbReference>
<dbReference type="SUPFAM" id="SSF53098">
    <property type="entry name" value="Ribonuclease H-like"/>
    <property type="match status" value="1"/>
</dbReference>
<dbReference type="Gene3D" id="1.10.287.210">
    <property type="match status" value="1"/>
</dbReference>
<dbReference type="Pfam" id="PF00552">
    <property type="entry name" value="IN_DBD_C"/>
    <property type="match status" value="1"/>
</dbReference>
<dbReference type="GO" id="GO:0003677">
    <property type="term" value="F:DNA binding"/>
    <property type="evidence" value="ECO:0007669"/>
    <property type="project" value="UniProtKB-KW"/>
</dbReference>
<gene>
    <name evidence="20" type="ORF">QYF61_021273</name>
</gene>
<dbReference type="GO" id="GO:0015074">
    <property type="term" value="P:DNA integration"/>
    <property type="evidence" value="ECO:0007669"/>
    <property type="project" value="UniProtKB-KW"/>
</dbReference>
<evidence type="ECO:0000256" key="10">
    <source>
        <dbReference type="ARBA" id="ARBA00023125"/>
    </source>
</evidence>
<evidence type="ECO:0000313" key="21">
    <source>
        <dbReference type="Proteomes" id="UP001333110"/>
    </source>
</evidence>
<dbReference type="InterPro" id="IPR043128">
    <property type="entry name" value="Rev_trsase/Diguanyl_cyclase"/>
</dbReference>
<evidence type="ECO:0000256" key="6">
    <source>
        <dbReference type="ARBA" id="ARBA00022759"/>
    </source>
</evidence>
<evidence type="ECO:0000256" key="1">
    <source>
        <dbReference type="ARBA" id="ARBA00010879"/>
    </source>
</evidence>
<evidence type="ECO:0000259" key="19">
    <source>
        <dbReference type="PROSITE" id="PS51027"/>
    </source>
</evidence>
<keyword evidence="14" id="KW-0812">Transmembrane</keyword>
<organism evidence="20 21">
    <name type="scientific">Mycteria americana</name>
    <name type="common">Wood stork</name>
    <dbReference type="NCBI Taxonomy" id="33587"/>
    <lineage>
        <taxon>Eukaryota</taxon>
        <taxon>Metazoa</taxon>
        <taxon>Chordata</taxon>
        <taxon>Craniata</taxon>
        <taxon>Vertebrata</taxon>
        <taxon>Euteleostomi</taxon>
        <taxon>Archelosauria</taxon>
        <taxon>Archosauria</taxon>
        <taxon>Dinosauria</taxon>
        <taxon>Saurischia</taxon>
        <taxon>Theropoda</taxon>
        <taxon>Coelurosauria</taxon>
        <taxon>Aves</taxon>
        <taxon>Neognathae</taxon>
        <taxon>Neoaves</taxon>
        <taxon>Aequornithes</taxon>
        <taxon>Ciconiiformes</taxon>
        <taxon>Ciconiidae</taxon>
        <taxon>Mycteria</taxon>
    </lineage>
</organism>
<keyword evidence="11" id="KW-0862">Zinc</keyword>
<feature type="domain" description="Integrase-type" evidence="19">
    <location>
        <begin position="833"/>
        <end position="880"/>
    </location>
</feature>
<evidence type="ECO:0000256" key="11">
    <source>
        <dbReference type="PROSITE-ProRule" id="PRU00450"/>
    </source>
</evidence>
<dbReference type="InterPro" id="IPR010661">
    <property type="entry name" value="RVT_thumb"/>
</dbReference>
<dbReference type="Pfam" id="PF06817">
    <property type="entry name" value="RVT_thumb"/>
    <property type="match status" value="1"/>
</dbReference>
<keyword evidence="4" id="KW-0540">Nuclease</keyword>
<dbReference type="InterPro" id="IPR001037">
    <property type="entry name" value="Integrase_C_retrovir"/>
</dbReference>
<keyword evidence="9" id="KW-0695">RNA-directed DNA polymerase</keyword>
<dbReference type="SUPFAM" id="SSF56672">
    <property type="entry name" value="DNA/RNA polymerases"/>
    <property type="match status" value="1"/>
</dbReference>
<feature type="compositionally biased region" description="Basic and acidic residues" evidence="13">
    <location>
        <begin position="884"/>
        <end position="899"/>
    </location>
</feature>
<keyword evidence="21" id="KW-1185">Reference proteome</keyword>
<evidence type="ECO:0000256" key="3">
    <source>
        <dbReference type="ARBA" id="ARBA00022695"/>
    </source>
</evidence>
<evidence type="ECO:0000256" key="4">
    <source>
        <dbReference type="ARBA" id="ARBA00022722"/>
    </source>
</evidence>
<dbReference type="Pfam" id="PF00665">
    <property type="entry name" value="rve"/>
    <property type="match status" value="1"/>
</dbReference>
<dbReference type="InterPro" id="IPR001584">
    <property type="entry name" value="Integrase_cat-core"/>
</dbReference>
<dbReference type="PANTHER" id="PTHR41694">
    <property type="entry name" value="ENDOGENOUS RETROVIRUS GROUP K MEMBER POL PROTEIN"/>
    <property type="match status" value="1"/>
</dbReference>
<feature type="DNA-binding region" description="Integrase-type" evidence="12">
    <location>
        <begin position="833"/>
        <end position="880"/>
    </location>
</feature>
<dbReference type="GO" id="GO:0035613">
    <property type="term" value="F:RNA stem-loop binding"/>
    <property type="evidence" value="ECO:0007669"/>
    <property type="project" value="TreeGrafter"/>
</dbReference>
<evidence type="ECO:0000259" key="17">
    <source>
        <dbReference type="PROSITE" id="PS50879"/>
    </source>
</evidence>
<dbReference type="PROSITE" id="PS50879">
    <property type="entry name" value="RNASE_H_1"/>
    <property type="match status" value="1"/>
</dbReference>
<keyword evidence="2" id="KW-0808">Transferase</keyword>
<dbReference type="Pfam" id="PF00429">
    <property type="entry name" value="TLV_coat"/>
    <property type="match status" value="1"/>
</dbReference>
<comment type="similarity">
    <text evidence="1">Belongs to the beta type-B retroviral polymerase family. HERV class-II K(HML-2) pol subfamily.</text>
</comment>
<evidence type="ECO:0000259" key="15">
    <source>
        <dbReference type="PROSITE" id="PS50876"/>
    </source>
</evidence>
<dbReference type="PROSITE" id="PS50994">
    <property type="entry name" value="INTEGRASE"/>
    <property type="match status" value="1"/>
</dbReference>
<feature type="region of interest" description="Disordered" evidence="13">
    <location>
        <begin position="872"/>
        <end position="902"/>
    </location>
</feature>
<dbReference type="Gene3D" id="2.30.30.10">
    <property type="entry name" value="Integrase, C-terminal domain superfamily, retroviral"/>
    <property type="match status" value="1"/>
</dbReference>
<keyword evidence="5" id="KW-0479">Metal-binding</keyword>
<dbReference type="Gene3D" id="1.10.10.200">
    <property type="match status" value="1"/>
</dbReference>
<dbReference type="GO" id="GO:0003964">
    <property type="term" value="F:RNA-directed DNA polymerase activity"/>
    <property type="evidence" value="ECO:0007669"/>
    <property type="project" value="UniProtKB-KW"/>
</dbReference>
<dbReference type="InterPro" id="IPR018154">
    <property type="entry name" value="TLV/ENV_coat_polyprotein"/>
</dbReference>
<feature type="transmembrane region" description="Helical" evidence="14">
    <location>
        <begin position="1248"/>
        <end position="1269"/>
    </location>
</feature>
<dbReference type="Proteomes" id="UP001333110">
    <property type="component" value="Unassembled WGS sequence"/>
</dbReference>
<keyword evidence="7" id="KW-0378">Hydrolase</keyword>
<dbReference type="PROSITE" id="PS50876">
    <property type="entry name" value="ZF_INTEGRASE"/>
    <property type="match status" value="1"/>
</dbReference>
<dbReference type="Pfam" id="PF00078">
    <property type="entry name" value="RVT_1"/>
    <property type="match status" value="1"/>
</dbReference>
<dbReference type="PROSITE" id="PS51027">
    <property type="entry name" value="INTEGRASE_DBD"/>
    <property type="match status" value="1"/>
</dbReference>
<dbReference type="InterPro" id="IPR036397">
    <property type="entry name" value="RNaseH_sf"/>
</dbReference>
<dbReference type="Pfam" id="PF03708">
    <property type="entry name" value="Avian_gp85"/>
    <property type="match status" value="1"/>
</dbReference>
<comment type="caution">
    <text evidence="20">The sequence shown here is derived from an EMBL/GenBank/DDBJ whole genome shotgun (WGS) entry which is preliminary data.</text>
</comment>
<dbReference type="CDD" id="cd09949">
    <property type="entry name" value="RSV-like_HR1-HR2"/>
    <property type="match status" value="1"/>
</dbReference>
<dbReference type="InterPro" id="IPR000477">
    <property type="entry name" value="RT_dom"/>
</dbReference>
<dbReference type="Gene3D" id="3.10.10.10">
    <property type="entry name" value="HIV Type 1 Reverse Transcriptase, subunit A, domain 1"/>
    <property type="match status" value="1"/>
</dbReference>
<dbReference type="InterPro" id="IPR003308">
    <property type="entry name" value="Integrase_Zn-bd_dom_N"/>
</dbReference>
<evidence type="ECO:0000256" key="9">
    <source>
        <dbReference type="ARBA" id="ARBA00022918"/>
    </source>
</evidence>
<evidence type="ECO:0000256" key="5">
    <source>
        <dbReference type="ARBA" id="ARBA00022723"/>
    </source>
</evidence>
<accession>A0AAN7RNT7</accession>
<keyword evidence="14" id="KW-0472">Membrane</keyword>
<evidence type="ECO:0000259" key="18">
    <source>
        <dbReference type="PROSITE" id="PS50994"/>
    </source>
</evidence>
<dbReference type="GO" id="GO:0008270">
    <property type="term" value="F:zinc ion binding"/>
    <property type="evidence" value="ECO:0007669"/>
    <property type="project" value="UniProtKB-KW"/>
</dbReference>
<dbReference type="InterPro" id="IPR043502">
    <property type="entry name" value="DNA/RNA_pol_sf"/>
</dbReference>
<evidence type="ECO:0000256" key="13">
    <source>
        <dbReference type="SAM" id="MobiDB-lite"/>
    </source>
</evidence>
<dbReference type="Pfam" id="PF02022">
    <property type="entry name" value="Integrase_Zn"/>
    <property type="match status" value="1"/>
</dbReference>
<feature type="domain" description="RNase H type-1" evidence="17">
    <location>
        <begin position="470"/>
        <end position="607"/>
    </location>
</feature>
<keyword evidence="14" id="KW-1133">Transmembrane helix</keyword>
<dbReference type="InterPro" id="IPR036862">
    <property type="entry name" value="Integrase_C_dom_sf_retrovir"/>
</dbReference>
<evidence type="ECO:0000256" key="14">
    <source>
        <dbReference type="SAM" id="Phobius"/>
    </source>
</evidence>
<dbReference type="PANTHER" id="PTHR41694:SF3">
    <property type="entry name" value="RNA-DIRECTED DNA POLYMERASE-RELATED"/>
    <property type="match status" value="1"/>
</dbReference>
<name>A0AAN7RNT7_MYCAM</name>
<dbReference type="Pfam" id="PF00075">
    <property type="entry name" value="RNase_H"/>
    <property type="match status" value="1"/>
</dbReference>
<evidence type="ECO:0000256" key="2">
    <source>
        <dbReference type="ARBA" id="ARBA00022679"/>
    </source>
</evidence>
<dbReference type="EMBL" id="JAUNZN010000018">
    <property type="protein sequence ID" value="KAK4811202.1"/>
    <property type="molecule type" value="Genomic_DNA"/>
</dbReference>
<reference evidence="20 21" key="1">
    <citation type="journal article" date="2023" name="J. Hered.">
        <title>Chromosome-level genome of the wood stork (Mycteria americana) provides insight into avian chromosome evolution.</title>
        <authorList>
            <person name="Flamio R. Jr."/>
            <person name="Ramstad K.M."/>
        </authorList>
    </citation>
    <scope>NUCLEOTIDE SEQUENCE [LARGE SCALE GENOMIC DNA]</scope>
    <source>
        <strain evidence="20">JAX WOST 10</strain>
    </source>
</reference>
<keyword evidence="6" id="KW-0255">Endonuclease</keyword>
<dbReference type="CDD" id="cd01645">
    <property type="entry name" value="RT_Rtv"/>
    <property type="match status" value="1"/>
</dbReference>
<dbReference type="InterPro" id="IPR017856">
    <property type="entry name" value="Integrase-like_N"/>
</dbReference>
<keyword evidence="10" id="KW-0238">DNA-binding</keyword>
<evidence type="ECO:0000313" key="20">
    <source>
        <dbReference type="EMBL" id="KAK4811202.1"/>
    </source>
</evidence>
<sequence>MGTGEQPPNPSLTWVTNEPVWVDQWPMTKERLQIAKQLVAEQLAAGHIKPSVSPWNTPIFVIPKKSGKWRLLHDLRKVNDQMQSMGALQPGMPSLSMLPRGWHILIVDLKDCFFTIPLHPQDTQRFAFSVPTMNKAAPAEQYEWVVLPQGMKNSPTLCQLYVAWALQPLRAQWSNTIIYHYMDDILCCREQPFSDESLRQLITILAKKGLVIAPEKVQHTAPWKYLGWSITDSKIRPQKTELVTQLHTLHDIQTLLGDIQWVRNCVGISNTDIAPLTALLRGTNPADKVTLTMEHHSVLQQIIQKMHAAWSSRRILPLPISLIVCNGKDSPYAVICQWQNKKGELTSTFQLNATATAKCKGQGDMFNILEWVFLSVQPKRSIQTRTEAVGELIRKGRSRIIEISGQEPEDISIPVSTVEVEWWLRNAEAIQNALLGYGGKIHSQQPQGKLWQMLRRNQWIQRSKVSNNPLPDGVTVYTDAGKRLRRAACVWKEGDNWKQYVMEGQPQDSLQTLELTAVIWALTNWINIPLNVVTDSMYVAGIVPRLEDALLRETTNPRLGSLFIRLRSVLGQRTAACCIIHIRSHQLDLGLGQGNQLADSLVSPVCHAPPMDKFQQARQSHENFHQNAKGLKRQFNLTENEARGIIQACPKCGNHGPGIGSGVNPKGLKALELWQMDVTHVPEFGRLKYLHVTIDTFSKMIWATALPGEKAHHVCKHLLACFAVLGVPERIKTDNGPAYISQKVSAFLAKWGVNHVTGIPHSPTGQGLVERTHQILKDYLNKQKDIEVDPQQRVHRVLFTLNFLCLMGDREEPPVVIHHQHLKFNDTMTLPQFKVNYKDPASGMWLGPVPVIFNGRGYMCVSTGRGPVWVPSRNVKPVLTPHGSSDKQDEPTPDHRDSTPGEPFRTCLLGVPGFKATDFSSFATKNCSRATNVSGCSATLINSLNVTLPWDPQELSLLGSMRNGNKTKNWTQTCFIFGGPAFTGTNYYRTSNWIEWTNVTSKERRYNDYYDPAGYCGDQAALGAETKGGVPIWNNGTPKALPPDVFLICGDRAWQGVPQNVFGGPCYLGKLTLLAPDQNWWKDVRNKTIEIKHRTKREITGLSPDCDDELALLSTTERVFLSLFIPGGAAGRALKQVGQLACWAKKQAKVTTQVIETLLEDQNSLRHAILQNRAAIDFLLLAQGHGCEDFEGMCCMNLSDHSESIHKQLRWLKEHANKIRQNQGFFDEWLTSLFGSLPSWLKGLLAEGLRLLIILVIIGLCFCVACSCVKKAFRTMINHAWIAQKQEGGIVEEWLSEKGHSLIDVSNPAFDGAWEPEIKVKFP</sequence>
<dbReference type="InterPro" id="IPR005166">
    <property type="entry name" value="RSV_p95_env"/>
</dbReference>
<evidence type="ECO:0000256" key="8">
    <source>
        <dbReference type="ARBA" id="ARBA00022908"/>
    </source>
</evidence>
<dbReference type="InterPro" id="IPR012337">
    <property type="entry name" value="RNaseH-like_sf"/>
</dbReference>
<feature type="domain" description="Integrase catalytic" evidence="18">
    <location>
        <begin position="661"/>
        <end position="822"/>
    </location>
</feature>
<dbReference type="Gene3D" id="3.30.420.10">
    <property type="entry name" value="Ribonuclease H-like superfamily/Ribonuclease H"/>
    <property type="match status" value="2"/>
</dbReference>
<feature type="domain" description="Reverse transcriptase" evidence="16">
    <location>
        <begin position="43"/>
        <end position="230"/>
    </location>
</feature>
<dbReference type="SUPFAM" id="SSF58069">
    <property type="entry name" value="Virus ectodomain"/>
    <property type="match status" value="1"/>
</dbReference>
<dbReference type="SUPFAM" id="SSF50122">
    <property type="entry name" value="DNA-binding domain of retroviral integrase"/>
    <property type="match status" value="1"/>
</dbReference>
<dbReference type="Gene3D" id="3.30.70.270">
    <property type="match status" value="2"/>
</dbReference>
<keyword evidence="11" id="KW-0863">Zinc-finger</keyword>